<evidence type="ECO:0000256" key="2">
    <source>
        <dbReference type="ARBA" id="ARBA00022692"/>
    </source>
</evidence>
<dbReference type="GO" id="GO:0015499">
    <property type="term" value="F:formate transmembrane transporter activity"/>
    <property type="evidence" value="ECO:0007669"/>
    <property type="project" value="TreeGrafter"/>
</dbReference>
<gene>
    <name evidence="6" type="ORF">CFRA_02130</name>
</gene>
<feature type="transmembrane region" description="Helical" evidence="5">
    <location>
        <begin position="22"/>
        <end position="46"/>
    </location>
</feature>
<dbReference type="GO" id="GO:0005886">
    <property type="term" value="C:plasma membrane"/>
    <property type="evidence" value="ECO:0007669"/>
    <property type="project" value="TreeGrafter"/>
</dbReference>
<keyword evidence="4 5" id="KW-0472">Membrane</keyword>
<evidence type="ECO:0000256" key="3">
    <source>
        <dbReference type="ARBA" id="ARBA00022989"/>
    </source>
</evidence>
<proteinExistence type="predicted"/>
<dbReference type="KEGG" id="cfk:CFRA_02130"/>
<keyword evidence="7" id="KW-1185">Reference proteome</keyword>
<feature type="transmembrane region" description="Helical" evidence="5">
    <location>
        <begin position="184"/>
        <end position="214"/>
    </location>
</feature>
<feature type="transmembrane region" description="Helical" evidence="5">
    <location>
        <begin position="154"/>
        <end position="177"/>
    </location>
</feature>
<dbReference type="Gene3D" id="1.20.1080.10">
    <property type="entry name" value="Glycerol uptake facilitator protein"/>
    <property type="match status" value="1"/>
</dbReference>
<dbReference type="AlphaFoldDB" id="A0A1L7CR07"/>
<dbReference type="Pfam" id="PF01226">
    <property type="entry name" value="Form_Nir_trans"/>
    <property type="match status" value="1"/>
</dbReference>
<dbReference type="Proteomes" id="UP000185434">
    <property type="component" value="Chromosome"/>
</dbReference>
<evidence type="ECO:0000313" key="6">
    <source>
        <dbReference type="EMBL" id="APT88267.1"/>
    </source>
</evidence>
<keyword evidence="3 5" id="KW-1133">Transmembrane helix</keyword>
<name>A0A1L7CR07_9CORY</name>
<keyword evidence="2 5" id="KW-0812">Transmembrane</keyword>
<dbReference type="STRING" id="1437875.CFRA_02130"/>
<accession>A0A1L7CR07</accession>
<reference evidence="6 7" key="1">
    <citation type="submission" date="2014-08" db="EMBL/GenBank/DDBJ databases">
        <title>Complete genome sequence of Corynebacterium frankenforstense ST18(T) (=DSM 45800(T)), isolated from raw cow milk.</title>
        <authorList>
            <person name="Ruckert C."/>
            <person name="Albersmeier A."/>
            <person name="Winkler A."/>
            <person name="Lipski A."/>
            <person name="Kalinowski J."/>
        </authorList>
    </citation>
    <scope>NUCLEOTIDE SEQUENCE [LARGE SCALE GENOMIC DNA]</scope>
    <source>
        <strain evidence="6 7">ST18</strain>
    </source>
</reference>
<dbReference type="OrthoDB" id="9786493at2"/>
<dbReference type="PANTHER" id="PTHR30520:SF8">
    <property type="entry name" value="NITRITE TRANSPORTER NIRC"/>
    <property type="match status" value="1"/>
</dbReference>
<dbReference type="EMBL" id="CP009247">
    <property type="protein sequence ID" value="APT88267.1"/>
    <property type="molecule type" value="Genomic_DNA"/>
</dbReference>
<protein>
    <submittedName>
        <fullName evidence="6">Transporter</fullName>
    </submittedName>
</protein>
<feature type="transmembrane region" description="Helical" evidence="5">
    <location>
        <begin position="104"/>
        <end position="128"/>
    </location>
</feature>
<feature type="transmembrane region" description="Helical" evidence="5">
    <location>
        <begin position="234"/>
        <end position="258"/>
    </location>
</feature>
<organism evidence="6 7">
    <name type="scientific">Corynebacterium frankenforstense DSM 45800</name>
    <dbReference type="NCBI Taxonomy" id="1437875"/>
    <lineage>
        <taxon>Bacteria</taxon>
        <taxon>Bacillati</taxon>
        <taxon>Actinomycetota</taxon>
        <taxon>Actinomycetes</taxon>
        <taxon>Mycobacteriales</taxon>
        <taxon>Corynebacteriaceae</taxon>
        <taxon>Corynebacterium</taxon>
    </lineage>
</organism>
<evidence type="ECO:0000256" key="1">
    <source>
        <dbReference type="ARBA" id="ARBA00004141"/>
    </source>
</evidence>
<comment type="subcellular location">
    <subcellularLocation>
        <location evidence="1">Membrane</location>
        <topology evidence="1">Multi-pass membrane protein</topology>
    </subcellularLocation>
</comment>
<sequence>MSLNETVAGAVKKKDELLTHDFLRFATRATLAGVYLTVATAFAAVVGQGVNTALGNTALGAVFFALFFGLGLFAIVILNAELATGDMMFMSYGAVQKKIGWGKGIWLLVVTTFFNLIGAALIAALLGYSAKFNDFDSSHLIATLSEGKLDKGPWQAFLEGMGANFVVNMGIVGALFAKDLVSKFFVIVPFIAIFVGLGLEHIIANFSLFTLTFFNAGFDPALMPDNFTVGAVGLNWLMVWLGNFVGGGLLIGGVYAYLNMSKNEVYRD</sequence>
<dbReference type="InterPro" id="IPR023271">
    <property type="entry name" value="Aquaporin-like"/>
</dbReference>
<evidence type="ECO:0000256" key="4">
    <source>
        <dbReference type="ARBA" id="ARBA00023136"/>
    </source>
</evidence>
<feature type="transmembrane region" description="Helical" evidence="5">
    <location>
        <begin position="58"/>
        <end position="83"/>
    </location>
</feature>
<evidence type="ECO:0000256" key="5">
    <source>
        <dbReference type="SAM" id="Phobius"/>
    </source>
</evidence>
<dbReference type="PANTHER" id="PTHR30520">
    <property type="entry name" value="FORMATE TRANSPORTER-RELATED"/>
    <property type="match status" value="1"/>
</dbReference>
<dbReference type="InterPro" id="IPR000292">
    <property type="entry name" value="For/NO2_transpt"/>
</dbReference>
<evidence type="ECO:0000313" key="7">
    <source>
        <dbReference type="Proteomes" id="UP000185434"/>
    </source>
</evidence>
<dbReference type="RefSeq" id="WP_075663241.1">
    <property type="nucleotide sequence ID" value="NZ_CP009247.1"/>
</dbReference>